<keyword evidence="8" id="KW-0732">Signal</keyword>
<evidence type="ECO:0000313" key="10">
    <source>
        <dbReference type="EMBL" id="PZF77657.1"/>
    </source>
</evidence>
<dbReference type="RefSeq" id="WP_111196404.1">
    <property type="nucleotide sequence ID" value="NZ_QKVK01000002.1"/>
</dbReference>
<feature type="domain" description="L,D-TPase catalytic" evidence="9">
    <location>
        <begin position="303"/>
        <end position="480"/>
    </location>
</feature>
<dbReference type="InterPro" id="IPR002477">
    <property type="entry name" value="Peptidoglycan-bd-like"/>
</dbReference>
<dbReference type="Gene3D" id="2.40.440.10">
    <property type="entry name" value="L,D-transpeptidase catalytic domain-like"/>
    <property type="match status" value="1"/>
</dbReference>
<dbReference type="InterPro" id="IPR005490">
    <property type="entry name" value="LD_TPept_cat_dom"/>
</dbReference>
<evidence type="ECO:0000256" key="7">
    <source>
        <dbReference type="PROSITE-ProRule" id="PRU01373"/>
    </source>
</evidence>
<name>A0A2W2BPJ9_9HYPH</name>
<evidence type="ECO:0000259" key="9">
    <source>
        <dbReference type="PROSITE" id="PS52029"/>
    </source>
</evidence>
<dbReference type="EMBL" id="QKVK01000002">
    <property type="protein sequence ID" value="PZF77657.1"/>
    <property type="molecule type" value="Genomic_DNA"/>
</dbReference>
<dbReference type="SUPFAM" id="SSF47090">
    <property type="entry name" value="PGBD-like"/>
    <property type="match status" value="1"/>
</dbReference>
<dbReference type="GO" id="GO:0009252">
    <property type="term" value="P:peptidoglycan biosynthetic process"/>
    <property type="evidence" value="ECO:0007669"/>
    <property type="project" value="UniProtKB-UniPathway"/>
</dbReference>
<dbReference type="GO" id="GO:0071555">
    <property type="term" value="P:cell wall organization"/>
    <property type="evidence" value="ECO:0007669"/>
    <property type="project" value="UniProtKB-UniRule"/>
</dbReference>
<keyword evidence="11" id="KW-1185">Reference proteome</keyword>
<dbReference type="InterPro" id="IPR038063">
    <property type="entry name" value="Transpep_catalytic_dom"/>
</dbReference>
<evidence type="ECO:0000256" key="4">
    <source>
        <dbReference type="ARBA" id="ARBA00022960"/>
    </source>
</evidence>
<proteinExistence type="inferred from homology"/>
<dbReference type="PANTHER" id="PTHR41533">
    <property type="entry name" value="L,D-TRANSPEPTIDASE HI_1667-RELATED"/>
    <property type="match status" value="1"/>
</dbReference>
<feature type="signal peptide" evidence="8">
    <location>
        <begin position="1"/>
        <end position="25"/>
    </location>
</feature>
<evidence type="ECO:0000256" key="3">
    <source>
        <dbReference type="ARBA" id="ARBA00022679"/>
    </source>
</evidence>
<feature type="active site" description="Nucleophile" evidence="7">
    <location>
        <position position="452"/>
    </location>
</feature>
<keyword evidence="3" id="KW-0808">Transferase</keyword>
<feature type="active site" description="Proton donor/acceptor" evidence="7">
    <location>
        <position position="433"/>
    </location>
</feature>
<dbReference type="InterPro" id="IPR052905">
    <property type="entry name" value="LD-transpeptidase_YkuD-like"/>
</dbReference>
<feature type="chain" id="PRO_5016035387" description="L,D-TPase catalytic domain-containing protein" evidence="8">
    <location>
        <begin position="26"/>
        <end position="535"/>
    </location>
</feature>
<accession>A0A2W2BPJ9</accession>
<dbReference type="SUPFAM" id="SSF141523">
    <property type="entry name" value="L,D-transpeptidase catalytic domain-like"/>
    <property type="match status" value="1"/>
</dbReference>
<keyword evidence="5 7" id="KW-0573">Peptidoglycan synthesis</keyword>
<comment type="caution">
    <text evidence="10">The sequence shown here is derived from an EMBL/GenBank/DDBJ whole genome shotgun (WGS) entry which is preliminary data.</text>
</comment>
<sequence>MRTATRLFLAMLLWAGLAAVANAQAASPPAISAAIADVLNSGERLPLPLERIRPALIAHYVRDQGPVYWVGTGRMTPFLQRLADAGDDGLNPADYPIDALIQLRDTIDPADSDSAALAELFFTAFYVNYATDLKIGRLTPQKVDPKNFRNRKTVDVLAIMTGFSAQPEPDDFLDAFESHNPHYQALKKMLSLYRARAESVDWDAIAMGADIKPGASDPRVPQIRERLMLTGDHPGGGEEFGDVYDSSTVLAVRSFQLRNGLEAKGLVGKQTILALNILPEDRARQIMLNMERWRWMPEDLGQHHYMVNLAAFELNEVQDEDIVDRMDVVIGAVATQTPEFSDELEYVEINPTWTVPYSIATGEMLPKLRRNPSAYAGDFEVFMNGKLTSWNGINWNAYGKGNFPFTFRQKPGPKNALGKVKFMLPNPYNIYLHDTPAKDKFLATTRAFSHGCIRLSRPMDLADHLVGDIAGWPQQKIDAAFASGKTTRVKLPEHIPVHLIYATAFEGDGGSIEFRPDIYGRDRKLDAALNGKPSS</sequence>
<gene>
    <name evidence="10" type="ORF">DK847_04250</name>
</gene>
<protein>
    <recommendedName>
        <fullName evidence="9">L,D-TPase catalytic domain-containing protein</fullName>
    </recommendedName>
</protein>
<evidence type="ECO:0000256" key="2">
    <source>
        <dbReference type="ARBA" id="ARBA00005992"/>
    </source>
</evidence>
<dbReference type="UniPathway" id="UPA00219"/>
<dbReference type="PANTHER" id="PTHR41533:SF2">
    <property type="entry name" value="BLR7131 PROTEIN"/>
    <property type="match status" value="1"/>
</dbReference>
<comment type="similarity">
    <text evidence="2">Belongs to the YkuD family.</text>
</comment>
<dbReference type="InterPro" id="IPR036365">
    <property type="entry name" value="PGBD-like_sf"/>
</dbReference>
<dbReference type="Pfam" id="PF01471">
    <property type="entry name" value="PG_binding_1"/>
    <property type="match status" value="1"/>
</dbReference>
<dbReference type="GO" id="GO:0016740">
    <property type="term" value="F:transferase activity"/>
    <property type="evidence" value="ECO:0007669"/>
    <property type="project" value="UniProtKB-KW"/>
</dbReference>
<keyword evidence="4 7" id="KW-0133">Cell shape</keyword>
<evidence type="ECO:0000256" key="1">
    <source>
        <dbReference type="ARBA" id="ARBA00004752"/>
    </source>
</evidence>
<evidence type="ECO:0000256" key="5">
    <source>
        <dbReference type="ARBA" id="ARBA00022984"/>
    </source>
</evidence>
<dbReference type="PROSITE" id="PS52029">
    <property type="entry name" value="LD_TPASE"/>
    <property type="match status" value="1"/>
</dbReference>
<dbReference type="Gene3D" id="1.10.101.10">
    <property type="entry name" value="PGBD-like superfamily/PGBD"/>
    <property type="match status" value="1"/>
</dbReference>
<evidence type="ECO:0000256" key="6">
    <source>
        <dbReference type="ARBA" id="ARBA00023316"/>
    </source>
</evidence>
<dbReference type="CDD" id="cd16913">
    <property type="entry name" value="YkuD_like"/>
    <property type="match status" value="1"/>
</dbReference>
<dbReference type="GO" id="GO:0008360">
    <property type="term" value="P:regulation of cell shape"/>
    <property type="evidence" value="ECO:0007669"/>
    <property type="project" value="UniProtKB-UniRule"/>
</dbReference>
<dbReference type="Pfam" id="PF20142">
    <property type="entry name" value="Scaffold"/>
    <property type="match status" value="1"/>
</dbReference>
<organism evidence="10 11">
    <name type="scientific">Aestuariivirga litoralis</name>
    <dbReference type="NCBI Taxonomy" id="2650924"/>
    <lineage>
        <taxon>Bacteria</taxon>
        <taxon>Pseudomonadati</taxon>
        <taxon>Pseudomonadota</taxon>
        <taxon>Alphaproteobacteria</taxon>
        <taxon>Hyphomicrobiales</taxon>
        <taxon>Aestuariivirgaceae</taxon>
        <taxon>Aestuariivirga</taxon>
    </lineage>
</organism>
<dbReference type="GO" id="GO:0004180">
    <property type="term" value="F:carboxypeptidase activity"/>
    <property type="evidence" value="ECO:0007669"/>
    <property type="project" value="UniProtKB-ARBA"/>
</dbReference>
<comment type="pathway">
    <text evidence="1 7">Cell wall biogenesis; peptidoglycan biosynthesis.</text>
</comment>
<reference evidence="11" key="1">
    <citation type="submission" date="2018-06" db="EMBL/GenBank/DDBJ databases">
        <title>Aestuariibacter litoralis strain KCTC 52945T.</title>
        <authorList>
            <person name="Li X."/>
            <person name="Salam N."/>
            <person name="Li J.-L."/>
            <person name="Chen Y.-M."/>
            <person name="Yang Z.-W."/>
            <person name="Zhang L.-Y."/>
            <person name="Han M.-X."/>
            <person name="Xiao M."/>
            <person name="Li W.-J."/>
        </authorList>
    </citation>
    <scope>NUCLEOTIDE SEQUENCE [LARGE SCALE GENOMIC DNA]</scope>
    <source>
        <strain evidence="11">KCTC 52945</strain>
    </source>
</reference>
<evidence type="ECO:0000256" key="8">
    <source>
        <dbReference type="SAM" id="SignalP"/>
    </source>
</evidence>
<dbReference type="InterPro" id="IPR045380">
    <property type="entry name" value="LD_TPept_scaffold_dom"/>
</dbReference>
<keyword evidence="6 7" id="KW-0961">Cell wall biogenesis/degradation</keyword>
<evidence type="ECO:0000313" key="11">
    <source>
        <dbReference type="Proteomes" id="UP000248795"/>
    </source>
</evidence>
<dbReference type="Proteomes" id="UP000248795">
    <property type="component" value="Unassembled WGS sequence"/>
</dbReference>
<dbReference type="InterPro" id="IPR036366">
    <property type="entry name" value="PGBDSf"/>
</dbReference>
<dbReference type="AlphaFoldDB" id="A0A2W2BPJ9"/>
<dbReference type="Pfam" id="PF03734">
    <property type="entry name" value="YkuD"/>
    <property type="match status" value="1"/>
</dbReference>